<protein>
    <submittedName>
        <fullName evidence="2">Uncharacterized protein</fullName>
    </submittedName>
</protein>
<accession>A0AAD9A947</accession>
<dbReference type="EMBL" id="JAQOWY010000399">
    <property type="protein sequence ID" value="KAK1842695.1"/>
    <property type="molecule type" value="Genomic_DNA"/>
</dbReference>
<keyword evidence="3" id="KW-1185">Reference proteome</keyword>
<comment type="caution">
    <text evidence="2">The sequence shown here is derived from an EMBL/GenBank/DDBJ whole genome shotgun (WGS) entry which is preliminary data.</text>
</comment>
<evidence type="ECO:0000313" key="3">
    <source>
        <dbReference type="Proteomes" id="UP001243330"/>
    </source>
</evidence>
<name>A0AAD9A947_9PEZI</name>
<reference evidence="2" key="1">
    <citation type="submission" date="2023-01" db="EMBL/GenBank/DDBJ databases">
        <title>Colletotrichum chrysophilum M932 genome sequence.</title>
        <authorList>
            <person name="Baroncelli R."/>
        </authorList>
    </citation>
    <scope>NUCLEOTIDE SEQUENCE</scope>
    <source>
        <strain evidence="2">M932</strain>
    </source>
</reference>
<gene>
    <name evidence="2" type="ORF">CCHR01_14658</name>
</gene>
<organism evidence="2 3">
    <name type="scientific">Colletotrichum chrysophilum</name>
    <dbReference type="NCBI Taxonomy" id="1836956"/>
    <lineage>
        <taxon>Eukaryota</taxon>
        <taxon>Fungi</taxon>
        <taxon>Dikarya</taxon>
        <taxon>Ascomycota</taxon>
        <taxon>Pezizomycotina</taxon>
        <taxon>Sordariomycetes</taxon>
        <taxon>Hypocreomycetidae</taxon>
        <taxon>Glomerellales</taxon>
        <taxon>Glomerellaceae</taxon>
        <taxon>Colletotrichum</taxon>
        <taxon>Colletotrichum gloeosporioides species complex</taxon>
    </lineage>
</organism>
<evidence type="ECO:0000313" key="2">
    <source>
        <dbReference type="EMBL" id="KAK1842695.1"/>
    </source>
</evidence>
<dbReference type="Proteomes" id="UP001243330">
    <property type="component" value="Unassembled WGS sequence"/>
</dbReference>
<feature type="compositionally biased region" description="Pro residues" evidence="1">
    <location>
        <begin position="87"/>
        <end position="96"/>
    </location>
</feature>
<dbReference type="AlphaFoldDB" id="A0AAD9A947"/>
<evidence type="ECO:0000256" key="1">
    <source>
        <dbReference type="SAM" id="MobiDB-lite"/>
    </source>
</evidence>
<feature type="region of interest" description="Disordered" evidence="1">
    <location>
        <begin position="82"/>
        <end position="111"/>
    </location>
</feature>
<sequence>MKLAESWKLGTCFSATLPLRVSPSPTRPSRPLIDLQIRCSAEQHAPRPAAAASQPRRLDPDMLYSQSGFHFITAVQSPRLLMFRDPSSPPRQPGLAPPRGVRTSPSQRPWPIAKAPAATCFVLRETGVPSSRAALSFFSS</sequence>
<proteinExistence type="predicted"/>